<evidence type="ECO:0000313" key="1">
    <source>
        <dbReference type="EMBL" id="KAJ6981238.1"/>
    </source>
</evidence>
<sequence>MSFYLWHTINLLAVDHCQDNLMAYWLQDINLKIPRSKLVALSNYADKFQPVLGSLGTLPLHFCAVFFGEEGKHWHDTMESNYAMERG</sequence>
<dbReference type="Proteomes" id="UP001164929">
    <property type="component" value="Chromosome 10"/>
</dbReference>
<reference evidence="1" key="1">
    <citation type="journal article" date="2023" name="Mol. Ecol. Resour.">
        <title>Chromosome-level genome assembly of a triploid poplar Populus alba 'Berolinensis'.</title>
        <authorList>
            <person name="Chen S."/>
            <person name="Yu Y."/>
            <person name="Wang X."/>
            <person name="Wang S."/>
            <person name="Zhang T."/>
            <person name="Zhou Y."/>
            <person name="He R."/>
            <person name="Meng N."/>
            <person name="Wang Y."/>
            <person name="Liu W."/>
            <person name="Liu Z."/>
            <person name="Liu J."/>
            <person name="Guo Q."/>
            <person name="Huang H."/>
            <person name="Sederoff R.R."/>
            <person name="Wang G."/>
            <person name="Qu G."/>
            <person name="Chen S."/>
        </authorList>
    </citation>
    <scope>NUCLEOTIDE SEQUENCE</scope>
    <source>
        <strain evidence="1">SC-2020</strain>
    </source>
</reference>
<organism evidence="1 2">
    <name type="scientific">Populus alba x Populus x berolinensis</name>
    <dbReference type="NCBI Taxonomy" id="444605"/>
    <lineage>
        <taxon>Eukaryota</taxon>
        <taxon>Viridiplantae</taxon>
        <taxon>Streptophyta</taxon>
        <taxon>Embryophyta</taxon>
        <taxon>Tracheophyta</taxon>
        <taxon>Spermatophyta</taxon>
        <taxon>Magnoliopsida</taxon>
        <taxon>eudicotyledons</taxon>
        <taxon>Gunneridae</taxon>
        <taxon>Pentapetalae</taxon>
        <taxon>rosids</taxon>
        <taxon>fabids</taxon>
        <taxon>Malpighiales</taxon>
        <taxon>Salicaceae</taxon>
        <taxon>Saliceae</taxon>
        <taxon>Populus</taxon>
    </lineage>
</organism>
<name>A0AAD6M949_9ROSI</name>
<evidence type="ECO:0000313" key="2">
    <source>
        <dbReference type="Proteomes" id="UP001164929"/>
    </source>
</evidence>
<dbReference type="EMBL" id="JAQIZT010000010">
    <property type="protein sequence ID" value="KAJ6981238.1"/>
    <property type="molecule type" value="Genomic_DNA"/>
</dbReference>
<gene>
    <name evidence="1" type="ORF">NC653_024595</name>
</gene>
<protein>
    <submittedName>
        <fullName evidence="1">Uncharacterized protein</fullName>
    </submittedName>
</protein>
<proteinExistence type="predicted"/>
<comment type="caution">
    <text evidence="1">The sequence shown here is derived from an EMBL/GenBank/DDBJ whole genome shotgun (WGS) entry which is preliminary data.</text>
</comment>
<accession>A0AAD6M949</accession>
<dbReference type="AlphaFoldDB" id="A0AAD6M949"/>
<keyword evidence="2" id="KW-1185">Reference proteome</keyword>